<evidence type="ECO:0000313" key="3">
    <source>
        <dbReference type="Proteomes" id="UP000831785"/>
    </source>
</evidence>
<organism evidence="2 3">
    <name type="scientific">Hymenobacter cellulosivorans</name>
    <dbReference type="NCBI Taxonomy" id="2932249"/>
    <lineage>
        <taxon>Bacteria</taxon>
        <taxon>Pseudomonadati</taxon>
        <taxon>Bacteroidota</taxon>
        <taxon>Cytophagia</taxon>
        <taxon>Cytophagales</taxon>
        <taxon>Hymenobacteraceae</taxon>
        <taxon>Hymenobacter</taxon>
    </lineage>
</organism>
<reference evidence="2 3" key="1">
    <citation type="submission" date="2022-04" db="EMBL/GenBank/DDBJ databases">
        <title>Hymenobacter sp. isolated from the air.</title>
        <authorList>
            <person name="Won M."/>
            <person name="Lee C.-M."/>
            <person name="Woen H.-Y."/>
            <person name="Kwon S.-W."/>
        </authorList>
    </citation>
    <scope>NUCLEOTIDE SEQUENCE [LARGE SCALE GENOMIC DNA]</scope>
    <source>
        <strain evidence="3">5116 S-27</strain>
    </source>
</reference>
<dbReference type="SUPFAM" id="SSF52096">
    <property type="entry name" value="ClpP/crotonase"/>
    <property type="match status" value="1"/>
</dbReference>
<dbReference type="InterPro" id="IPR005151">
    <property type="entry name" value="Tail-specific_protease"/>
</dbReference>
<sequence>MKATKQLARAVALGLLLLTGTGCEKMLVGPQVTNTPEENFDLLWREFDQLYGSFEVRGVDWNGLYAQYRPQVTPATSEAELLGIVGHLLDHLNDGHVWIATPGDPPRRYDSGKHYAKTDFDLSVVKSRYLKNAQQIGNDVTYGTLANGRLGYVHLLSLGASPKFYEEAMGKALDALKDTEGLIVDARELTGGDDRSSQLVASRFASARKLFMTSRWRNGPGHQDFTPRVEWYVQPGGAWQYRKPVVLLTNRFTQSAGETFTLAMRQNPNVTQLGDSTYGIFSEATRRELPNGWIVSLSVGDYRAADGQSYEGIGLAPQVLVKNRKQDVLAGRDEALEKAMQRL</sequence>
<dbReference type="Pfam" id="PF14684">
    <property type="entry name" value="Tricorn_C1"/>
    <property type="match status" value="1"/>
</dbReference>
<dbReference type="PANTHER" id="PTHR11261">
    <property type="entry name" value="INTERPHOTORECEPTOR RETINOID-BINDING PROTEIN"/>
    <property type="match status" value="1"/>
</dbReference>
<gene>
    <name evidence="2" type="ORF">MUN80_20010</name>
</gene>
<dbReference type="PROSITE" id="PS51257">
    <property type="entry name" value="PROKAR_LIPOPROTEIN"/>
    <property type="match status" value="1"/>
</dbReference>
<dbReference type="Gene3D" id="3.90.226.10">
    <property type="entry name" value="2-enoyl-CoA Hydratase, Chain A, domain 1"/>
    <property type="match status" value="1"/>
</dbReference>
<accession>A0ABY4F744</accession>
<name>A0ABY4F744_9BACT</name>
<dbReference type="InterPro" id="IPR028204">
    <property type="entry name" value="Tricorn_C1"/>
</dbReference>
<dbReference type="CDD" id="cd07563">
    <property type="entry name" value="Peptidase_S41_IRBP"/>
    <property type="match status" value="1"/>
</dbReference>
<evidence type="ECO:0000313" key="2">
    <source>
        <dbReference type="EMBL" id="UOQ52036.1"/>
    </source>
</evidence>
<dbReference type="InterPro" id="IPR029045">
    <property type="entry name" value="ClpP/crotonase-like_dom_sf"/>
</dbReference>
<keyword evidence="3" id="KW-1185">Reference proteome</keyword>
<dbReference type="SMART" id="SM00245">
    <property type="entry name" value="TSPc"/>
    <property type="match status" value="1"/>
</dbReference>
<dbReference type="EMBL" id="CP095049">
    <property type="protein sequence ID" value="UOQ52036.1"/>
    <property type="molecule type" value="Genomic_DNA"/>
</dbReference>
<feature type="domain" description="Tail specific protease" evidence="1">
    <location>
        <begin position="117"/>
        <end position="322"/>
    </location>
</feature>
<dbReference type="RefSeq" id="WP_244715645.1">
    <property type="nucleotide sequence ID" value="NZ_CP095049.1"/>
</dbReference>
<dbReference type="Gene3D" id="3.30.750.44">
    <property type="match status" value="1"/>
</dbReference>
<evidence type="ECO:0000259" key="1">
    <source>
        <dbReference type="SMART" id="SM00245"/>
    </source>
</evidence>
<dbReference type="Proteomes" id="UP000831785">
    <property type="component" value="Chromosome"/>
</dbReference>
<proteinExistence type="predicted"/>
<dbReference type="Pfam" id="PF03572">
    <property type="entry name" value="Peptidase_S41"/>
    <property type="match status" value="1"/>
</dbReference>
<protein>
    <submittedName>
        <fullName evidence="2">S41 family peptidase</fullName>
    </submittedName>
</protein>
<dbReference type="PANTHER" id="PTHR11261:SF3">
    <property type="entry name" value="RETINOL-BINDING PROTEIN 3"/>
    <property type="match status" value="1"/>
</dbReference>